<dbReference type="InterPro" id="IPR036249">
    <property type="entry name" value="Thioredoxin-like_sf"/>
</dbReference>
<organism evidence="3 4">
    <name type="scientific">Candidatus Kutchimonas denitrificans</name>
    <dbReference type="NCBI Taxonomy" id="3056748"/>
    <lineage>
        <taxon>Bacteria</taxon>
        <taxon>Pseudomonadati</taxon>
        <taxon>Gemmatimonadota</taxon>
        <taxon>Gemmatimonadia</taxon>
        <taxon>Candidatus Palauibacterales</taxon>
        <taxon>Candidatus Palauibacteraceae</taxon>
        <taxon>Candidatus Kutchimonas</taxon>
    </lineage>
</organism>
<dbReference type="InterPro" id="IPR000866">
    <property type="entry name" value="AhpC/TSA"/>
</dbReference>
<dbReference type="AlphaFoldDB" id="A0AAE4Z7A9"/>
<dbReference type="Gene3D" id="3.40.30.10">
    <property type="entry name" value="Glutaredoxin"/>
    <property type="match status" value="1"/>
</dbReference>
<dbReference type="GO" id="GO:0016209">
    <property type="term" value="F:antioxidant activity"/>
    <property type="evidence" value="ECO:0007669"/>
    <property type="project" value="InterPro"/>
</dbReference>
<accession>A0AAE4Z7A9</accession>
<dbReference type="EMBL" id="JAACAK010000002">
    <property type="protein sequence ID" value="NIR73551.1"/>
    <property type="molecule type" value="Genomic_DNA"/>
</dbReference>
<gene>
    <name evidence="3" type="ORF">GWO12_00320</name>
</gene>
<feature type="domain" description="Alkyl hydroperoxide reductase subunit C/ Thiol specific antioxidant" evidence="2">
    <location>
        <begin position="30"/>
        <end position="72"/>
    </location>
</feature>
<protein>
    <submittedName>
        <fullName evidence="3">Redoxin domain-containing protein</fullName>
    </submittedName>
</protein>
<dbReference type="Pfam" id="PF00578">
    <property type="entry name" value="AhpC-TSA"/>
    <property type="match status" value="1"/>
</dbReference>
<proteinExistence type="predicted"/>
<evidence type="ECO:0000259" key="2">
    <source>
        <dbReference type="Pfam" id="PF00578"/>
    </source>
</evidence>
<feature type="chain" id="PRO_5042207104" evidence="1">
    <location>
        <begin position="23"/>
        <end position="74"/>
    </location>
</feature>
<evidence type="ECO:0000313" key="3">
    <source>
        <dbReference type="EMBL" id="NIR73551.1"/>
    </source>
</evidence>
<dbReference type="GO" id="GO:0016491">
    <property type="term" value="F:oxidoreductase activity"/>
    <property type="evidence" value="ECO:0007669"/>
    <property type="project" value="InterPro"/>
</dbReference>
<feature type="signal peptide" evidence="1">
    <location>
        <begin position="1"/>
        <end position="22"/>
    </location>
</feature>
<evidence type="ECO:0000256" key="1">
    <source>
        <dbReference type="SAM" id="SignalP"/>
    </source>
</evidence>
<comment type="caution">
    <text evidence="3">The sequence shown here is derived from an EMBL/GenBank/DDBJ whole genome shotgun (WGS) entry which is preliminary data.</text>
</comment>
<sequence length="74" mass="7806">MRRRTLAALATLLLAGAAPAWAQTGEPLEIGATAPDFTLPGATRYGVLAEPVSLSDFKGKTVVLAFFFKARTRG</sequence>
<evidence type="ECO:0000313" key="4">
    <source>
        <dbReference type="Proteomes" id="UP000702544"/>
    </source>
</evidence>
<name>A0AAE4Z7A9_9BACT</name>
<keyword evidence="1" id="KW-0732">Signal</keyword>
<dbReference type="SUPFAM" id="SSF52833">
    <property type="entry name" value="Thioredoxin-like"/>
    <property type="match status" value="1"/>
</dbReference>
<reference evidence="3 4" key="1">
    <citation type="submission" date="2020-01" db="EMBL/GenBank/DDBJ databases">
        <title>Genomes assembled from Gulf of Kutch pelagic sediment metagenomes.</title>
        <authorList>
            <person name="Chandrashekar M."/>
            <person name="Mahajan M.S."/>
            <person name="Dave K.J."/>
            <person name="Vatsa P."/>
            <person name="Nathani N.M."/>
        </authorList>
    </citation>
    <scope>NUCLEOTIDE SEQUENCE [LARGE SCALE GENOMIC DNA]</scope>
    <source>
        <strain evidence="3">KS3-K002</strain>
    </source>
</reference>
<dbReference type="Proteomes" id="UP000702544">
    <property type="component" value="Unassembled WGS sequence"/>
</dbReference>